<dbReference type="PANTHER" id="PTHR30204:SF69">
    <property type="entry name" value="MERR-FAMILY TRANSCRIPTIONAL REGULATOR"/>
    <property type="match status" value="1"/>
</dbReference>
<dbReference type="InterPro" id="IPR009061">
    <property type="entry name" value="DNA-bd_dom_put_sf"/>
</dbReference>
<evidence type="ECO:0000256" key="3">
    <source>
        <dbReference type="ARBA" id="ARBA00023125"/>
    </source>
</evidence>
<dbReference type="SUPFAM" id="SSF46955">
    <property type="entry name" value="Putative DNA-binding domain"/>
    <property type="match status" value="1"/>
</dbReference>
<organism evidence="6 7">
    <name type="scientific">Eiseniibacteriota bacterium</name>
    <dbReference type="NCBI Taxonomy" id="2212470"/>
    <lineage>
        <taxon>Bacteria</taxon>
        <taxon>Candidatus Eiseniibacteriota</taxon>
    </lineage>
</organism>
<dbReference type="Pfam" id="PF13411">
    <property type="entry name" value="MerR_1"/>
    <property type="match status" value="1"/>
</dbReference>
<keyword evidence="3" id="KW-0238">DNA-binding</keyword>
<dbReference type="Proteomes" id="UP000319771">
    <property type="component" value="Unassembled WGS sequence"/>
</dbReference>
<dbReference type="PRINTS" id="PR00040">
    <property type="entry name" value="HTHMERR"/>
</dbReference>
<keyword evidence="1" id="KW-0678">Repressor</keyword>
<evidence type="ECO:0000313" key="6">
    <source>
        <dbReference type="EMBL" id="TMQ72298.1"/>
    </source>
</evidence>
<feature type="domain" description="HTH merR-type" evidence="5">
    <location>
        <begin position="11"/>
        <end position="80"/>
    </location>
</feature>
<dbReference type="SMART" id="SM00422">
    <property type="entry name" value="HTH_MERR"/>
    <property type="match status" value="1"/>
</dbReference>
<protein>
    <submittedName>
        <fullName evidence="6">MerR family transcriptional regulator</fullName>
    </submittedName>
</protein>
<dbReference type="PANTHER" id="PTHR30204">
    <property type="entry name" value="REDOX-CYCLING DRUG-SENSING TRANSCRIPTIONAL ACTIVATOR SOXR"/>
    <property type="match status" value="1"/>
</dbReference>
<dbReference type="AlphaFoldDB" id="A0A538U8R9"/>
<keyword evidence="4" id="KW-0804">Transcription</keyword>
<dbReference type="InterPro" id="IPR000551">
    <property type="entry name" value="MerR-type_HTH_dom"/>
</dbReference>
<dbReference type="EMBL" id="VBPB01000113">
    <property type="protein sequence ID" value="TMQ72298.1"/>
    <property type="molecule type" value="Genomic_DNA"/>
</dbReference>
<dbReference type="InterPro" id="IPR047057">
    <property type="entry name" value="MerR_fam"/>
</dbReference>
<dbReference type="GO" id="GO:0003700">
    <property type="term" value="F:DNA-binding transcription factor activity"/>
    <property type="evidence" value="ECO:0007669"/>
    <property type="project" value="InterPro"/>
</dbReference>
<accession>A0A538U8R9</accession>
<keyword evidence="2" id="KW-0805">Transcription regulation</keyword>
<dbReference type="GO" id="GO:0003677">
    <property type="term" value="F:DNA binding"/>
    <property type="evidence" value="ECO:0007669"/>
    <property type="project" value="UniProtKB-KW"/>
</dbReference>
<proteinExistence type="predicted"/>
<dbReference type="CDD" id="cd00592">
    <property type="entry name" value="HTH_MerR-like"/>
    <property type="match status" value="1"/>
</dbReference>
<evidence type="ECO:0000256" key="2">
    <source>
        <dbReference type="ARBA" id="ARBA00023015"/>
    </source>
</evidence>
<evidence type="ECO:0000256" key="4">
    <source>
        <dbReference type="ARBA" id="ARBA00023163"/>
    </source>
</evidence>
<evidence type="ECO:0000259" key="5">
    <source>
        <dbReference type="PROSITE" id="PS50937"/>
    </source>
</evidence>
<dbReference type="Gene3D" id="1.10.1660.10">
    <property type="match status" value="1"/>
</dbReference>
<sequence>MTTTSQHAAQLLRIGDLARQTGKTVRAIHLYEELGLLRPATRSSGGFRLYERSAVDRMRWIDLLHNMGFSLQEMAELLRSWWSTDLGPDAMERLRALFLRKREETRAALERYQQLERELTQGLAYLETCRECATPAASVKACVDCGQDHGMTHEPTLVAGITSDVDRTRHGARGYVRVAEPEPR</sequence>
<name>A0A538U8R9_UNCEI</name>
<gene>
    <name evidence="6" type="ORF">E6K81_07870</name>
</gene>
<evidence type="ECO:0000313" key="7">
    <source>
        <dbReference type="Proteomes" id="UP000319771"/>
    </source>
</evidence>
<evidence type="ECO:0000256" key="1">
    <source>
        <dbReference type="ARBA" id="ARBA00022491"/>
    </source>
</evidence>
<comment type="caution">
    <text evidence="6">The sequence shown here is derived from an EMBL/GenBank/DDBJ whole genome shotgun (WGS) entry which is preliminary data.</text>
</comment>
<reference evidence="6 7" key="1">
    <citation type="journal article" date="2019" name="Nat. Microbiol.">
        <title>Mediterranean grassland soil C-N compound turnover is dependent on rainfall and depth, and is mediated by genomically divergent microorganisms.</title>
        <authorList>
            <person name="Diamond S."/>
            <person name="Andeer P.F."/>
            <person name="Li Z."/>
            <person name="Crits-Christoph A."/>
            <person name="Burstein D."/>
            <person name="Anantharaman K."/>
            <person name="Lane K.R."/>
            <person name="Thomas B.C."/>
            <person name="Pan C."/>
            <person name="Northen T.R."/>
            <person name="Banfield J.F."/>
        </authorList>
    </citation>
    <scope>NUCLEOTIDE SEQUENCE [LARGE SCALE GENOMIC DNA]</scope>
    <source>
        <strain evidence="6">WS_11</strain>
    </source>
</reference>
<dbReference type="PROSITE" id="PS50937">
    <property type="entry name" value="HTH_MERR_2"/>
    <property type="match status" value="1"/>
</dbReference>